<organism evidence="3 4">
    <name type="scientific">Povalibacter uvarum</name>
    <dbReference type="NCBI Taxonomy" id="732238"/>
    <lineage>
        <taxon>Bacteria</taxon>
        <taxon>Pseudomonadati</taxon>
        <taxon>Pseudomonadota</taxon>
        <taxon>Gammaproteobacteria</taxon>
        <taxon>Steroidobacterales</taxon>
        <taxon>Steroidobacteraceae</taxon>
        <taxon>Povalibacter</taxon>
    </lineage>
</organism>
<accession>A0A841HVZ7</accession>
<dbReference type="EMBL" id="JACHHZ010000006">
    <property type="protein sequence ID" value="MBB6096088.1"/>
    <property type="molecule type" value="Genomic_DNA"/>
</dbReference>
<dbReference type="InterPro" id="IPR012341">
    <property type="entry name" value="6hp_glycosidase-like_sf"/>
</dbReference>
<dbReference type="InterPro" id="IPR008979">
    <property type="entry name" value="Galactose-bd-like_sf"/>
</dbReference>
<dbReference type="SUPFAM" id="SSF49785">
    <property type="entry name" value="Galactose-binding domain-like"/>
    <property type="match status" value="1"/>
</dbReference>
<dbReference type="RefSeq" id="WP_184335461.1">
    <property type="nucleotide sequence ID" value="NZ_JACHHZ010000006.1"/>
</dbReference>
<evidence type="ECO:0000313" key="4">
    <source>
        <dbReference type="Proteomes" id="UP000588068"/>
    </source>
</evidence>
<evidence type="ECO:0000256" key="1">
    <source>
        <dbReference type="SAM" id="SignalP"/>
    </source>
</evidence>
<dbReference type="Pfam" id="PF00754">
    <property type="entry name" value="F5_F8_type_C"/>
    <property type="match status" value="1"/>
</dbReference>
<protein>
    <recommendedName>
        <fullName evidence="2">F5/8 type C domain-containing protein</fullName>
    </recommendedName>
</protein>
<feature type="signal peptide" evidence="1">
    <location>
        <begin position="1"/>
        <end position="20"/>
    </location>
</feature>
<name>A0A841HVZ7_9GAMM</name>
<sequence>MIAASLICMSLLLGATSVLAQQLPPRTQWHASSSAIENPELASSHAIDGDPKTRWGGAFSAGHWWQVDFGRPADIAGAIIRWDSGFTETYLIQTSTDGQQWQTVRDVRDGSGFVEYVFFPTTSARYIRLASQPRTADWGVSVFEFEPIAAGDAPVISGLGSDPTGAAAWTGSGALPMTNISNDIATMQIRLQRPLEIAGLQVFWGSARTSARLEARRNNEPWRVIAEDPEALGDMSYLAAATSTTENELRLTVRSATQAPAIRGLRLLSPSQAMTSLKRYEIKAARDTQRLFPEQLHRHQVYWTAIGIPGGKQKSVLDEFGNLEAFKGAPMVQAIWRSDGGQARTGTLLNQPTQSLREGWMPMPTVQWASESLLMKIDAFAIEQAGAPVTLVRYRLANTSSTPLRGQLALVVRPLQVNPPWQHGGIAAIRDIAVNSSDEGASVRINGREFLQSLTPITAAAAAAFGSHGETEITAAIASGKLPNTRAAGDPQGLASGALTYRVDVPARSVRDVVLAFPLGNEHVDFNSPSLPPAPTLDRSALLGSTRDAGAAFDALAERVASQWQSTVGRIQLSLPDRSLIDTVRAQTAYMLINQTGHAMQPGPRNYNRSFIRDGAATASILARMGMGKVAREYLRWYSDHAVHANGLVSPILNEDGSVNRGFGSDLEHDSQGQFVWLVAEIARVDGGVESVKEYEPKVRLALKYLQELRERTMVPGYLAEREAPRRFHGILAPSISHEGYSVPTHSYWDDYWGLKGWHDAIWLAEGWGKPDLAKWAREQYEALRSSMRQSIQTTMAWKNIDFIPASADTADWDPTSVSIGIDPANQMDLMPRAALKHTFDRYLGEVRKRDEPNALYAYTPYEIRNVLTYVHLNEPRQANELLTNFVRHRRPAAWHVWAEVVHSLERRDRYMGDMPHTWIGSEYVRCIFGMLMREDGQRLRLLPGAPPAWLAGEGIRIGELPVAYGSLTMTASQQDRKLQLTLGSGLDEGTQTSVSWPSRTKPVRVSVDGKTVTDYDDNGIDLDRPFKKLIAQW</sequence>
<dbReference type="Gene3D" id="2.60.120.260">
    <property type="entry name" value="Galactose-binding domain-like"/>
    <property type="match status" value="1"/>
</dbReference>
<dbReference type="InterPro" id="IPR008928">
    <property type="entry name" value="6-hairpin_glycosidase_sf"/>
</dbReference>
<dbReference type="GO" id="GO:0005975">
    <property type="term" value="P:carbohydrate metabolic process"/>
    <property type="evidence" value="ECO:0007669"/>
    <property type="project" value="InterPro"/>
</dbReference>
<reference evidence="3 4" key="1">
    <citation type="submission" date="2020-08" db="EMBL/GenBank/DDBJ databases">
        <title>Genomic Encyclopedia of Type Strains, Phase IV (KMG-IV): sequencing the most valuable type-strain genomes for metagenomic binning, comparative biology and taxonomic classification.</title>
        <authorList>
            <person name="Goeker M."/>
        </authorList>
    </citation>
    <scope>NUCLEOTIDE SEQUENCE [LARGE SCALE GENOMIC DNA]</scope>
    <source>
        <strain evidence="3 4">DSM 26723</strain>
    </source>
</reference>
<dbReference type="AlphaFoldDB" id="A0A841HVZ7"/>
<gene>
    <name evidence="3" type="ORF">HNQ60_004979</name>
</gene>
<comment type="caution">
    <text evidence="3">The sequence shown here is derived from an EMBL/GenBank/DDBJ whole genome shotgun (WGS) entry which is preliminary data.</text>
</comment>
<dbReference type="Gene3D" id="1.50.10.10">
    <property type="match status" value="1"/>
</dbReference>
<keyword evidence="4" id="KW-1185">Reference proteome</keyword>
<keyword evidence="1" id="KW-0732">Signal</keyword>
<feature type="chain" id="PRO_5032808289" description="F5/8 type C domain-containing protein" evidence="1">
    <location>
        <begin position="21"/>
        <end position="1034"/>
    </location>
</feature>
<dbReference type="InterPro" id="IPR000421">
    <property type="entry name" value="FA58C"/>
</dbReference>
<feature type="domain" description="F5/8 type C" evidence="2">
    <location>
        <begin position="8"/>
        <end position="150"/>
    </location>
</feature>
<dbReference type="PROSITE" id="PS50022">
    <property type="entry name" value="FA58C_3"/>
    <property type="match status" value="1"/>
</dbReference>
<dbReference type="SUPFAM" id="SSF48208">
    <property type="entry name" value="Six-hairpin glycosidases"/>
    <property type="match status" value="1"/>
</dbReference>
<evidence type="ECO:0000259" key="2">
    <source>
        <dbReference type="PROSITE" id="PS50022"/>
    </source>
</evidence>
<dbReference type="Proteomes" id="UP000588068">
    <property type="component" value="Unassembled WGS sequence"/>
</dbReference>
<evidence type="ECO:0000313" key="3">
    <source>
        <dbReference type="EMBL" id="MBB6096088.1"/>
    </source>
</evidence>
<proteinExistence type="predicted"/>